<dbReference type="PANTHER" id="PTHR45138">
    <property type="entry name" value="REGULATORY COMPONENTS OF SENSORY TRANSDUCTION SYSTEM"/>
    <property type="match status" value="1"/>
</dbReference>
<feature type="transmembrane region" description="Helical" evidence="2">
    <location>
        <begin position="121"/>
        <end position="141"/>
    </location>
</feature>
<feature type="transmembrane region" description="Helical" evidence="2">
    <location>
        <begin position="219"/>
        <end position="240"/>
    </location>
</feature>
<feature type="transmembrane region" description="Helical" evidence="2">
    <location>
        <begin position="161"/>
        <end position="179"/>
    </location>
</feature>
<feature type="transmembrane region" description="Helical" evidence="2">
    <location>
        <begin position="288"/>
        <end position="307"/>
    </location>
</feature>
<dbReference type="EMBL" id="BOMN01000115">
    <property type="protein sequence ID" value="GIE25048.1"/>
    <property type="molecule type" value="Genomic_DNA"/>
</dbReference>
<keyword evidence="2" id="KW-0812">Transmembrane</keyword>
<comment type="caution">
    <text evidence="4">The sequence shown here is derived from an EMBL/GenBank/DDBJ whole genome shotgun (WGS) entry which is preliminary data.</text>
</comment>
<sequence>MAGRGWRIYAIALVAAVAIFVPGPRSPWWEILFQVPIGLSCAAAILVGIRGLPRAERVPWWFLTAAVLCTCTAPLPDQLGTDWFAGDGPDIADYLFLAFYPAMAIGLTLMLRTLHRRTDWAALVDALTVTVGIGLLAWVYAIEPAWRDSAGGSPLSRLVTVAYPIADLALLALTILLLRSSSGRRAPFWIGVSIGGYLAGDCAWVLLFNLNSDWGQLWWTGRLINALYMLSLLVMALAAGRPDFRDHGTGAAAVSRLSLPQLALLTGAVLISPVLLVAQDIAGRVENGIAIAIGSAIMFLLVVTRMAQLLKQAERQSRAVHELSRRDELTGLPNRRAWTDELPRVLEQARAEHTPVAIAMIDLDRFKLFNDRYGHPAGDRLLKEATAAWHSALRRSDVLARYGGEEFIAVLPGVDISQAIVVLERLRLVTPQDQTFSAGVATWDGIETSDQLIAAPTSRSTRRRTRAGTASATPPPCPPPACSRSGCGLRKRIPYAGELLGDHPQAAGGFRVGRDRGGPDHAGGAPHPTETGRADELAAVRVRAGRRVHHRAGTLLGADHEQRIADSGQHGAVETGLHGGLQARTGVPGMGEQAADRRGRGRQPAVQLQAEDRIGQLRLVVRTGRAVVARAVQVVEVQAPVLVQHRTDGDHSQVRSRGQPVEQQPGEREVRQVVDRGLHLLTLLTERAGQGHHPGVVDQYVHPVQTVREGPHRVEVGQVDKPHLARPAAQLRLRSPPPALVPHGEHHVHAGAAERAGRGEPEAATRMALTAFDTAMERWALSDGVADPVELTERAFTMLEPSLNIYFR</sequence>
<dbReference type="InterPro" id="IPR029787">
    <property type="entry name" value="Nucleotide_cyclase"/>
</dbReference>
<name>A0ABQ4A2I1_9ACTN</name>
<dbReference type="Gene3D" id="1.10.357.10">
    <property type="entry name" value="Tetracycline Repressor, domain 2"/>
    <property type="match status" value="1"/>
</dbReference>
<proteinExistence type="predicted"/>
<feature type="transmembrane region" description="Helical" evidence="2">
    <location>
        <begin position="186"/>
        <end position="207"/>
    </location>
</feature>
<dbReference type="NCBIfam" id="TIGR00254">
    <property type="entry name" value="GGDEF"/>
    <property type="match status" value="1"/>
</dbReference>
<keyword evidence="2" id="KW-1133">Transmembrane helix</keyword>
<evidence type="ECO:0000256" key="2">
    <source>
        <dbReference type="SAM" id="Phobius"/>
    </source>
</evidence>
<feature type="transmembrane region" description="Helical" evidence="2">
    <location>
        <begin position="58"/>
        <end position="75"/>
    </location>
</feature>
<dbReference type="Proteomes" id="UP000603200">
    <property type="component" value="Unassembled WGS sequence"/>
</dbReference>
<protein>
    <recommendedName>
        <fullName evidence="3">GGDEF domain-containing protein</fullName>
    </recommendedName>
</protein>
<accession>A0ABQ4A2I1</accession>
<dbReference type="SMART" id="SM00267">
    <property type="entry name" value="GGDEF"/>
    <property type="match status" value="1"/>
</dbReference>
<reference evidence="4 5" key="1">
    <citation type="submission" date="2021-01" db="EMBL/GenBank/DDBJ databases">
        <title>Whole genome shotgun sequence of Actinoplanes humidus NBRC 14915.</title>
        <authorList>
            <person name="Komaki H."/>
            <person name="Tamura T."/>
        </authorList>
    </citation>
    <scope>NUCLEOTIDE SEQUENCE [LARGE SCALE GENOMIC DNA]</scope>
    <source>
        <strain evidence="4 5">NBRC 14915</strain>
    </source>
</reference>
<feature type="transmembrane region" description="Helical" evidence="2">
    <location>
        <begin position="7"/>
        <end position="25"/>
    </location>
</feature>
<dbReference type="InterPro" id="IPR043128">
    <property type="entry name" value="Rev_trsase/Diguanyl_cyclase"/>
</dbReference>
<evidence type="ECO:0000259" key="3">
    <source>
        <dbReference type="PROSITE" id="PS50887"/>
    </source>
</evidence>
<feature type="region of interest" description="Disordered" evidence="1">
    <location>
        <begin position="455"/>
        <end position="481"/>
    </location>
</feature>
<dbReference type="SUPFAM" id="SSF55073">
    <property type="entry name" value="Nucleotide cyclase"/>
    <property type="match status" value="1"/>
</dbReference>
<feature type="region of interest" description="Disordered" evidence="1">
    <location>
        <begin position="580"/>
        <end position="603"/>
    </location>
</feature>
<evidence type="ECO:0000313" key="4">
    <source>
        <dbReference type="EMBL" id="GIE25048.1"/>
    </source>
</evidence>
<feature type="region of interest" description="Disordered" evidence="1">
    <location>
        <begin position="510"/>
        <end position="532"/>
    </location>
</feature>
<dbReference type="InterPro" id="IPR000160">
    <property type="entry name" value="GGDEF_dom"/>
</dbReference>
<dbReference type="InterPro" id="IPR050469">
    <property type="entry name" value="Diguanylate_Cyclase"/>
</dbReference>
<dbReference type="CDD" id="cd01949">
    <property type="entry name" value="GGDEF"/>
    <property type="match status" value="1"/>
</dbReference>
<evidence type="ECO:0000256" key="1">
    <source>
        <dbReference type="SAM" id="MobiDB-lite"/>
    </source>
</evidence>
<organism evidence="4 5">
    <name type="scientific">Winogradskya humida</name>
    <dbReference type="NCBI Taxonomy" id="113566"/>
    <lineage>
        <taxon>Bacteria</taxon>
        <taxon>Bacillati</taxon>
        <taxon>Actinomycetota</taxon>
        <taxon>Actinomycetes</taxon>
        <taxon>Micromonosporales</taxon>
        <taxon>Micromonosporaceae</taxon>
        <taxon>Winogradskya</taxon>
    </lineage>
</organism>
<feature type="transmembrane region" description="Helical" evidence="2">
    <location>
        <begin position="95"/>
        <end position="114"/>
    </location>
</feature>
<gene>
    <name evidence="4" type="ORF">Ahu01nite_081500</name>
</gene>
<dbReference type="PANTHER" id="PTHR45138:SF9">
    <property type="entry name" value="DIGUANYLATE CYCLASE DGCM-RELATED"/>
    <property type="match status" value="1"/>
</dbReference>
<evidence type="ECO:0000313" key="5">
    <source>
        <dbReference type="Proteomes" id="UP000603200"/>
    </source>
</evidence>
<keyword evidence="2" id="KW-0472">Membrane</keyword>
<dbReference type="Gene3D" id="3.30.70.270">
    <property type="match status" value="1"/>
</dbReference>
<feature type="domain" description="GGDEF" evidence="3">
    <location>
        <begin position="354"/>
        <end position="476"/>
    </location>
</feature>
<dbReference type="PROSITE" id="PS50887">
    <property type="entry name" value="GGDEF"/>
    <property type="match status" value="1"/>
</dbReference>
<feature type="region of interest" description="Disordered" evidence="1">
    <location>
        <begin position="646"/>
        <end position="667"/>
    </location>
</feature>
<keyword evidence="5" id="KW-1185">Reference proteome</keyword>
<feature type="transmembrane region" description="Helical" evidence="2">
    <location>
        <begin position="31"/>
        <end position="49"/>
    </location>
</feature>
<dbReference type="Pfam" id="PF00990">
    <property type="entry name" value="GGDEF"/>
    <property type="match status" value="1"/>
</dbReference>